<keyword evidence="4" id="KW-0645">Protease</keyword>
<dbReference type="PROSITE" id="PS00134">
    <property type="entry name" value="TRYPSIN_HIS"/>
    <property type="match status" value="1"/>
</dbReference>
<evidence type="ECO:0000313" key="6">
    <source>
        <dbReference type="EMBL" id="GIY61334.1"/>
    </source>
</evidence>
<feature type="domain" description="Peptidase S1" evidence="5">
    <location>
        <begin position="44"/>
        <end position="284"/>
    </location>
</feature>
<dbReference type="InterPro" id="IPR043504">
    <property type="entry name" value="Peptidase_S1_PA_chymotrypsin"/>
</dbReference>
<dbReference type="InterPro" id="IPR009003">
    <property type="entry name" value="Peptidase_S1_PA"/>
</dbReference>
<dbReference type="PANTHER" id="PTHR24252">
    <property type="entry name" value="ACROSIN-RELATED"/>
    <property type="match status" value="1"/>
</dbReference>
<evidence type="ECO:0000313" key="7">
    <source>
        <dbReference type="Proteomes" id="UP001054837"/>
    </source>
</evidence>
<accession>A0AAV4UUB1</accession>
<evidence type="ECO:0000256" key="3">
    <source>
        <dbReference type="ARBA" id="ARBA00023157"/>
    </source>
</evidence>
<dbReference type="Gene3D" id="2.40.10.10">
    <property type="entry name" value="Trypsin-like serine proteases"/>
    <property type="match status" value="2"/>
</dbReference>
<dbReference type="PROSITE" id="PS00135">
    <property type="entry name" value="TRYPSIN_SER"/>
    <property type="match status" value="1"/>
</dbReference>
<evidence type="ECO:0000256" key="2">
    <source>
        <dbReference type="ARBA" id="ARBA00022525"/>
    </source>
</evidence>
<dbReference type="InterPro" id="IPR018114">
    <property type="entry name" value="TRYPSIN_HIS"/>
</dbReference>
<evidence type="ECO:0000259" key="5">
    <source>
        <dbReference type="PROSITE" id="PS50240"/>
    </source>
</evidence>
<reference evidence="6 7" key="1">
    <citation type="submission" date="2021-06" db="EMBL/GenBank/DDBJ databases">
        <title>Caerostris darwini draft genome.</title>
        <authorList>
            <person name="Kono N."/>
            <person name="Arakawa K."/>
        </authorList>
    </citation>
    <scope>NUCLEOTIDE SEQUENCE [LARGE SCALE GENOMIC DNA]</scope>
</reference>
<dbReference type="GO" id="GO:0005576">
    <property type="term" value="C:extracellular region"/>
    <property type="evidence" value="ECO:0007669"/>
    <property type="project" value="UniProtKB-SubCell"/>
</dbReference>
<gene>
    <name evidence="6" type="primary">KLKB1</name>
    <name evidence="6" type="ORF">CDAR_217241</name>
</gene>
<dbReference type="PRINTS" id="PR00722">
    <property type="entry name" value="CHYMOTRYPSIN"/>
</dbReference>
<keyword evidence="4" id="KW-0378">Hydrolase</keyword>
<dbReference type="Proteomes" id="UP001054837">
    <property type="component" value="Unassembled WGS sequence"/>
</dbReference>
<keyword evidence="7" id="KW-1185">Reference proteome</keyword>
<dbReference type="GO" id="GO:0004252">
    <property type="term" value="F:serine-type endopeptidase activity"/>
    <property type="evidence" value="ECO:0007669"/>
    <property type="project" value="InterPro"/>
</dbReference>
<dbReference type="SMART" id="SM00020">
    <property type="entry name" value="Tryp_SPc"/>
    <property type="match status" value="1"/>
</dbReference>
<dbReference type="PROSITE" id="PS50240">
    <property type="entry name" value="TRYPSIN_DOM"/>
    <property type="match status" value="1"/>
</dbReference>
<dbReference type="GO" id="GO:0016485">
    <property type="term" value="P:protein processing"/>
    <property type="evidence" value="ECO:0007669"/>
    <property type="project" value="UniProtKB-ARBA"/>
</dbReference>
<sequence length="293" mass="31462">MEGNTVTTLSSKSDRPDQIEVYGQENINMKNCGVSKSFVRGNKIVGGRNALVGEFPWQLSLQMRPFPIITKYQHICGASILNSQWAVTAAHCIAGGYLTAYRVQAGSMNITKRATPSTHMAIPFVHEGYKPMISLQNDIALLRLTTPIEMESSEGMVNGVCLPSKEMADNTTGTGTVSGWGTTSQGGSLSESLQAVDVPILSDDQCKDVYKDSYESTMMCAGYEEGGQDSCQGDSGGPFVHRSSDGVATLIGIVSWGYGCAQPKYPGVYTETAHFLDWIARTMKMGGGGINPQ</sequence>
<comment type="caution">
    <text evidence="6">The sequence shown here is derived from an EMBL/GenBank/DDBJ whole genome shotgun (WGS) entry which is preliminary data.</text>
</comment>
<dbReference type="InterPro" id="IPR001314">
    <property type="entry name" value="Peptidase_S1A"/>
</dbReference>
<dbReference type="PANTHER" id="PTHR24252:SF7">
    <property type="entry name" value="HYALIN"/>
    <property type="match status" value="1"/>
</dbReference>
<evidence type="ECO:0000256" key="4">
    <source>
        <dbReference type="RuleBase" id="RU363034"/>
    </source>
</evidence>
<evidence type="ECO:0000256" key="1">
    <source>
        <dbReference type="ARBA" id="ARBA00004613"/>
    </source>
</evidence>
<dbReference type="AlphaFoldDB" id="A0AAV4UUB1"/>
<dbReference type="Pfam" id="PF00089">
    <property type="entry name" value="Trypsin"/>
    <property type="match status" value="1"/>
</dbReference>
<protein>
    <submittedName>
        <fullName evidence="6">Plasma kallikrein</fullName>
    </submittedName>
</protein>
<dbReference type="EMBL" id="BPLQ01011932">
    <property type="protein sequence ID" value="GIY61334.1"/>
    <property type="molecule type" value="Genomic_DNA"/>
</dbReference>
<dbReference type="InterPro" id="IPR033116">
    <property type="entry name" value="TRYPSIN_SER"/>
</dbReference>
<comment type="subcellular location">
    <subcellularLocation>
        <location evidence="1">Secreted</location>
    </subcellularLocation>
</comment>
<dbReference type="FunFam" id="2.40.10.10:FF:000047">
    <property type="entry name" value="Trypsin eta"/>
    <property type="match status" value="1"/>
</dbReference>
<keyword evidence="2" id="KW-0964">Secreted</keyword>
<name>A0AAV4UUB1_9ARAC</name>
<dbReference type="SUPFAM" id="SSF50494">
    <property type="entry name" value="Trypsin-like serine proteases"/>
    <property type="match status" value="1"/>
</dbReference>
<keyword evidence="3" id="KW-1015">Disulfide bond</keyword>
<dbReference type="CDD" id="cd00190">
    <property type="entry name" value="Tryp_SPc"/>
    <property type="match status" value="1"/>
</dbReference>
<dbReference type="InterPro" id="IPR001254">
    <property type="entry name" value="Trypsin_dom"/>
</dbReference>
<proteinExistence type="predicted"/>
<keyword evidence="4" id="KW-0720">Serine protease</keyword>
<organism evidence="6 7">
    <name type="scientific">Caerostris darwini</name>
    <dbReference type="NCBI Taxonomy" id="1538125"/>
    <lineage>
        <taxon>Eukaryota</taxon>
        <taxon>Metazoa</taxon>
        <taxon>Ecdysozoa</taxon>
        <taxon>Arthropoda</taxon>
        <taxon>Chelicerata</taxon>
        <taxon>Arachnida</taxon>
        <taxon>Araneae</taxon>
        <taxon>Araneomorphae</taxon>
        <taxon>Entelegynae</taxon>
        <taxon>Araneoidea</taxon>
        <taxon>Araneidae</taxon>
        <taxon>Caerostris</taxon>
    </lineage>
</organism>